<accession>A0ACC5P1X2</accession>
<proteinExistence type="predicted"/>
<sequence>MIRIQLPDGSVREVSRGTTAYDVAMSISPRLAAAVVVARIRPLTPVTTGAVETDETSEAAMYGGVEAGERLVDLAAPLMEDVALELLKESDEAALKVVRHSAAHVMATAILELFPETKLGHGPATDSGFFYDVYRETPFSDEDLAAIETRMGEVVARDEKFLREEESREMGLKDYAEQGEFMKVHFIEKFTQPGDEISLYRNGKFVDFCRGPHVPSTGRVKAFKVTSVAGAYWLGDEKNQQLQRIYGTAFFNTKDLDAHFKRLEEIKARDHRVLGKQLDLFSIQEVAGSGLIFWHAKGGLIRKTMEDWMREEGIRRGYDMVYTPHIMRRELWKISGHEGFYSQNMYPPMELDDAEYRLKPMNCPGHILIYKNSPKSYRDLPVRYAELGNVYRYERSGTMHGLLRVRGFTQDDAHIFCTPEQVVSEIEGCLDFAEAVLKTFGFNEYRVELSLHDPKKSGEFVGNPGDWENAESALKGVLTKRGVAFKAIPGEGAFYGPKIDIKLVDVLGRLWQLSTVQFDFNLPARFQLEYKGEDGELHQPVMVHRALFGSVERFFGVLIEHYAGAFPLWLAPVQIGIVPISEKHVEYAVAVKAKLEAEGLRVELDQRNEKMNAKIREFTLQKVPFVLVVGDKEAATEAVSVRTRGKGDEGSVALNDFIERAGGLVASKSVGL</sequence>
<reference evidence="1" key="1">
    <citation type="submission" date="2020-08" db="EMBL/GenBank/DDBJ databases">
        <title>Genomic Encyclopedia of Type Strains, Phase IV (KMG-V): Genome sequencing to study the core and pangenomes of soil and plant-associated prokaryotes.</title>
        <authorList>
            <person name="Whitman W."/>
        </authorList>
    </citation>
    <scope>NUCLEOTIDE SEQUENCE</scope>
    <source>
        <strain evidence="1">M8UP15</strain>
    </source>
</reference>
<dbReference type="EC" id="6.1.1.3" evidence="1"/>
<comment type="caution">
    <text evidence="1">The sequence shown here is derived from an EMBL/GenBank/DDBJ whole genome shotgun (WGS) entry which is preliminary data.</text>
</comment>
<dbReference type="Proteomes" id="UP000569005">
    <property type="component" value="Unassembled WGS sequence"/>
</dbReference>
<evidence type="ECO:0000313" key="2">
    <source>
        <dbReference type="Proteomes" id="UP000569005"/>
    </source>
</evidence>
<keyword evidence="1" id="KW-0436">Ligase</keyword>
<dbReference type="EMBL" id="JACHEA010000001">
    <property type="protein sequence ID" value="MBB5340659.1"/>
    <property type="molecule type" value="Genomic_DNA"/>
</dbReference>
<organism evidence="1 2">
    <name type="scientific">Tunturiibacter gelidiferens</name>
    <dbReference type="NCBI Taxonomy" id="3069689"/>
    <lineage>
        <taxon>Bacteria</taxon>
        <taxon>Pseudomonadati</taxon>
        <taxon>Acidobacteriota</taxon>
        <taxon>Terriglobia</taxon>
        <taxon>Terriglobales</taxon>
        <taxon>Acidobacteriaceae</taxon>
        <taxon>Tunturiibacter</taxon>
    </lineage>
</organism>
<gene>
    <name evidence="1" type="ORF">HDF13_002992</name>
</gene>
<name>A0ACC5P1X2_9BACT</name>
<evidence type="ECO:0000313" key="1">
    <source>
        <dbReference type="EMBL" id="MBB5340659.1"/>
    </source>
</evidence>
<protein>
    <submittedName>
        <fullName evidence="1">Threonyl-tRNA synthetase</fullName>
        <ecNumber evidence="1">6.1.1.3</ecNumber>
    </submittedName>
</protein>
<keyword evidence="2" id="KW-1185">Reference proteome</keyword>